<dbReference type="Pfam" id="PF04464">
    <property type="entry name" value="Glyphos_transf"/>
    <property type="match status" value="1"/>
</dbReference>
<dbReference type="AlphaFoldDB" id="A0A0R2JW75"/>
<keyword evidence="5" id="KW-0777">Teichoic acid biosynthesis</keyword>
<dbReference type="PATRIC" id="fig|319653.3.peg.1183"/>
<dbReference type="InterPro" id="IPR051612">
    <property type="entry name" value="Teichoic_Acid_Biosynth"/>
</dbReference>
<dbReference type="Proteomes" id="UP000051749">
    <property type="component" value="Unassembled WGS sequence"/>
</dbReference>
<evidence type="ECO:0000313" key="8">
    <source>
        <dbReference type="EMBL" id="SER60904.1"/>
    </source>
</evidence>
<keyword evidence="10" id="KW-1185">Reference proteome</keyword>
<evidence type="ECO:0000313" key="7">
    <source>
        <dbReference type="EMBL" id="KRN81474.1"/>
    </source>
</evidence>
<dbReference type="InterPro" id="IPR043149">
    <property type="entry name" value="TagF_N"/>
</dbReference>
<protein>
    <submittedName>
        <fullName evidence="7">CDP-glycerol poly(Glycerophosphate) glycerophosphotransferase</fullName>
    </submittedName>
    <submittedName>
        <fullName evidence="8">CDP-glycerol:poly(Glycerophosphate) glycerophosphotransferase</fullName>
    </submittedName>
</protein>
<dbReference type="GeneID" id="76044353"/>
<organism evidence="7 9">
    <name type="scientific">Pediococcus ethanolidurans</name>
    <dbReference type="NCBI Taxonomy" id="319653"/>
    <lineage>
        <taxon>Bacteria</taxon>
        <taxon>Bacillati</taxon>
        <taxon>Bacillota</taxon>
        <taxon>Bacilli</taxon>
        <taxon>Lactobacillales</taxon>
        <taxon>Lactobacillaceae</taxon>
        <taxon>Pediococcus</taxon>
    </lineage>
</organism>
<dbReference type="RefSeq" id="WP_057807696.1">
    <property type="nucleotide sequence ID" value="NZ_BJYP01000025.1"/>
</dbReference>
<dbReference type="PANTHER" id="PTHR37316">
    <property type="entry name" value="TEICHOIC ACID GLYCEROL-PHOSPHATE PRIMASE"/>
    <property type="match status" value="1"/>
</dbReference>
<evidence type="ECO:0000256" key="2">
    <source>
        <dbReference type="ARBA" id="ARBA00010488"/>
    </source>
</evidence>
<accession>A0A0R2JW75</accession>
<dbReference type="SUPFAM" id="SSF53756">
    <property type="entry name" value="UDP-Glycosyltransferase/glycogen phosphorylase"/>
    <property type="match status" value="1"/>
</dbReference>
<reference evidence="8 10" key="2">
    <citation type="submission" date="2016-10" db="EMBL/GenBank/DDBJ databases">
        <authorList>
            <person name="Varghese N."/>
            <person name="Submissions S."/>
        </authorList>
    </citation>
    <scope>NUCLEOTIDE SEQUENCE [LARGE SCALE GENOMIC DNA]</scope>
    <source>
        <strain evidence="8 10">CGMCC 1.3889</strain>
    </source>
</reference>
<evidence type="ECO:0000313" key="9">
    <source>
        <dbReference type="Proteomes" id="UP000051749"/>
    </source>
</evidence>
<evidence type="ECO:0000256" key="3">
    <source>
        <dbReference type="ARBA" id="ARBA00022475"/>
    </source>
</evidence>
<dbReference type="STRING" id="319653.SAMN04487973_11113"/>
<keyword evidence="3" id="KW-1003">Cell membrane</keyword>
<dbReference type="EMBL" id="JQBY01000027">
    <property type="protein sequence ID" value="KRN81474.1"/>
    <property type="molecule type" value="Genomic_DNA"/>
</dbReference>
<dbReference type="InterPro" id="IPR007554">
    <property type="entry name" value="Glycerophosphate_synth"/>
</dbReference>
<comment type="similarity">
    <text evidence="2">Belongs to the CDP-glycerol glycerophosphotransferase family.</text>
</comment>
<comment type="caution">
    <text evidence="7">The sequence shown here is derived from an EMBL/GenBank/DDBJ whole genome shotgun (WGS) entry which is preliminary data.</text>
</comment>
<dbReference type="Proteomes" id="UP000182818">
    <property type="component" value="Unassembled WGS sequence"/>
</dbReference>
<proteinExistence type="inferred from homology"/>
<evidence type="ECO:0000256" key="5">
    <source>
        <dbReference type="ARBA" id="ARBA00022944"/>
    </source>
</evidence>
<dbReference type="PANTHER" id="PTHR37316:SF3">
    <property type="entry name" value="TEICHOIC ACID GLYCEROL-PHOSPHATE TRANSFERASE"/>
    <property type="match status" value="1"/>
</dbReference>
<evidence type="ECO:0000256" key="6">
    <source>
        <dbReference type="ARBA" id="ARBA00023136"/>
    </source>
</evidence>
<evidence type="ECO:0000256" key="1">
    <source>
        <dbReference type="ARBA" id="ARBA00004202"/>
    </source>
</evidence>
<keyword evidence="4 7" id="KW-0808">Transferase</keyword>
<dbReference type="Gene3D" id="3.40.50.12580">
    <property type="match status" value="1"/>
</dbReference>
<evidence type="ECO:0000256" key="4">
    <source>
        <dbReference type="ARBA" id="ARBA00022679"/>
    </source>
</evidence>
<dbReference type="InterPro" id="IPR043148">
    <property type="entry name" value="TagF_C"/>
</dbReference>
<dbReference type="GO" id="GO:0047355">
    <property type="term" value="F:CDP-glycerol glycerophosphotransferase activity"/>
    <property type="evidence" value="ECO:0007669"/>
    <property type="project" value="InterPro"/>
</dbReference>
<evidence type="ECO:0000313" key="10">
    <source>
        <dbReference type="Proteomes" id="UP000182818"/>
    </source>
</evidence>
<dbReference type="EMBL" id="FOGK01000011">
    <property type="protein sequence ID" value="SER60904.1"/>
    <property type="molecule type" value="Genomic_DNA"/>
</dbReference>
<reference evidence="7 9" key="1">
    <citation type="journal article" date="2015" name="Genome Announc.">
        <title>Expanding the biotechnology potential of lactobacilli through comparative genomics of 213 strains and associated genera.</title>
        <authorList>
            <person name="Sun Z."/>
            <person name="Harris H.M."/>
            <person name="McCann A."/>
            <person name="Guo C."/>
            <person name="Argimon S."/>
            <person name="Zhang W."/>
            <person name="Yang X."/>
            <person name="Jeffery I.B."/>
            <person name="Cooney J.C."/>
            <person name="Kagawa T.F."/>
            <person name="Liu W."/>
            <person name="Song Y."/>
            <person name="Salvetti E."/>
            <person name="Wrobel A."/>
            <person name="Rasinkangas P."/>
            <person name="Parkhill J."/>
            <person name="Rea M.C."/>
            <person name="O'Sullivan O."/>
            <person name="Ritari J."/>
            <person name="Douillard F.P."/>
            <person name="Paul Ross R."/>
            <person name="Yang R."/>
            <person name="Briner A.E."/>
            <person name="Felis G.E."/>
            <person name="de Vos W.M."/>
            <person name="Barrangou R."/>
            <person name="Klaenhammer T.R."/>
            <person name="Caufield P.W."/>
            <person name="Cui Y."/>
            <person name="Zhang H."/>
            <person name="O'Toole P.W."/>
        </authorList>
    </citation>
    <scope>NUCLEOTIDE SEQUENCE [LARGE SCALE GENOMIC DNA]</scope>
    <source>
        <strain evidence="7 9">DSM 22301</strain>
    </source>
</reference>
<keyword evidence="6" id="KW-0472">Membrane</keyword>
<comment type="subcellular location">
    <subcellularLocation>
        <location evidence="1">Cell membrane</location>
        <topology evidence="1">Peripheral membrane protein</topology>
    </subcellularLocation>
</comment>
<dbReference type="GO" id="GO:0019350">
    <property type="term" value="P:teichoic acid biosynthetic process"/>
    <property type="evidence" value="ECO:0007669"/>
    <property type="project" value="UniProtKB-KW"/>
</dbReference>
<dbReference type="GO" id="GO:0005886">
    <property type="term" value="C:plasma membrane"/>
    <property type="evidence" value="ECO:0007669"/>
    <property type="project" value="UniProtKB-SubCell"/>
</dbReference>
<gene>
    <name evidence="7" type="ORF">IV87_GL001168</name>
    <name evidence="8" type="ORF">SAMN04487973_11113</name>
</gene>
<dbReference type="OrthoDB" id="9811865at2"/>
<name>A0A0R2JW75_9LACO</name>
<sequence length="381" mass="45163">MKKILVFLIDHFFPVFIFPIRKNKIVVDSFRGNDYSGNCKYIVDKLIELYGETFDIVWLAKNTEKKKCYPPSVRVVKYNSLQSLIELATAKIWIDDFRKKYFPPKKRRQIYLQTWHGFISLKYIEGDTESSLPYEYVKEAIRDGHAIDYMVSGTKRTTELYKSAFWLGKNARILEFGTPRIDAFFNVNSAVIKDVNDYFMLHDSTRILLYAPTFRNTEDYDYSLNFTKLLEEIEKKFGGNWKVMLRLHPNVKGKERSYIEKNPNVIGVSDYDDVQNLIIRAEIVITDYSSLMFDAMMNEKKVFLYFPDLMTYVSEERKFYFKLSELPFSNNTLFEKLLKSIKKFDTRKYEENVKKFKSRIGIFEDGRASERIAKFIKMKAK</sequence>
<dbReference type="Gene3D" id="3.40.50.11820">
    <property type="match status" value="1"/>
</dbReference>